<dbReference type="Proteomes" id="UP000054928">
    <property type="component" value="Unassembled WGS sequence"/>
</dbReference>
<name>A0A0P1AEF3_PLAHL</name>
<dbReference type="AlphaFoldDB" id="A0A0P1AEF3"/>
<keyword evidence="2" id="KW-1185">Reference proteome</keyword>
<accession>A0A0P1AEF3</accession>
<dbReference type="GeneID" id="36404745"/>
<dbReference type="RefSeq" id="XP_024575813.1">
    <property type="nucleotide sequence ID" value="XM_024724991.1"/>
</dbReference>
<proteinExistence type="predicted"/>
<reference evidence="2" key="1">
    <citation type="submission" date="2014-09" db="EMBL/GenBank/DDBJ databases">
        <authorList>
            <person name="Sharma Rahul"/>
            <person name="Thines Marco"/>
        </authorList>
    </citation>
    <scope>NUCLEOTIDE SEQUENCE [LARGE SCALE GENOMIC DNA]</scope>
</reference>
<organism evidence="1 2">
    <name type="scientific">Plasmopara halstedii</name>
    <name type="common">Downy mildew of sunflower</name>
    <dbReference type="NCBI Taxonomy" id="4781"/>
    <lineage>
        <taxon>Eukaryota</taxon>
        <taxon>Sar</taxon>
        <taxon>Stramenopiles</taxon>
        <taxon>Oomycota</taxon>
        <taxon>Peronosporomycetes</taxon>
        <taxon>Peronosporales</taxon>
        <taxon>Peronosporaceae</taxon>
        <taxon>Plasmopara</taxon>
    </lineage>
</organism>
<protein>
    <submittedName>
        <fullName evidence="1">Uncharacterized protein</fullName>
    </submittedName>
</protein>
<evidence type="ECO:0000313" key="1">
    <source>
        <dbReference type="EMBL" id="CEG39444.1"/>
    </source>
</evidence>
<sequence>MQRSGKALKASFRGSWVCRIKVNKKNVPDRDSYTHQSHHRGHVSRGIVQQLEHEREWTFDFNVALKNKNKKGLTQCL</sequence>
<dbReference type="EMBL" id="CCYD01000428">
    <property type="protein sequence ID" value="CEG39444.1"/>
    <property type="molecule type" value="Genomic_DNA"/>
</dbReference>
<evidence type="ECO:0000313" key="2">
    <source>
        <dbReference type="Proteomes" id="UP000054928"/>
    </source>
</evidence>